<feature type="repeat" description="ANK" evidence="3">
    <location>
        <begin position="1178"/>
        <end position="1201"/>
    </location>
</feature>
<evidence type="ECO:0000256" key="1">
    <source>
        <dbReference type="ARBA" id="ARBA00022737"/>
    </source>
</evidence>
<name>A0A6G1M1F5_ORBOL</name>
<feature type="repeat" description="ANK" evidence="3">
    <location>
        <begin position="1245"/>
        <end position="1277"/>
    </location>
</feature>
<feature type="repeat" description="ANK" evidence="3">
    <location>
        <begin position="1509"/>
        <end position="1541"/>
    </location>
</feature>
<feature type="repeat" description="ANK" evidence="3">
    <location>
        <begin position="974"/>
        <end position="1006"/>
    </location>
</feature>
<evidence type="ECO:0000256" key="2">
    <source>
        <dbReference type="ARBA" id="ARBA00023043"/>
    </source>
</evidence>
<evidence type="ECO:0000256" key="5">
    <source>
        <dbReference type="SAM" id="MobiDB-lite"/>
    </source>
</evidence>
<evidence type="ECO:0000256" key="4">
    <source>
        <dbReference type="SAM" id="Coils"/>
    </source>
</evidence>
<gene>
    <name evidence="8" type="ORF">TWF679_004451</name>
</gene>
<comment type="caution">
    <text evidence="8">The sequence shown here is derived from an EMBL/GenBank/DDBJ whole genome shotgun (WGS) entry which is preliminary data.</text>
</comment>
<dbReference type="Pfam" id="PF13637">
    <property type="entry name" value="Ank_4"/>
    <property type="match status" value="1"/>
</dbReference>
<dbReference type="Gene3D" id="1.25.40.20">
    <property type="entry name" value="Ankyrin repeat-containing domain"/>
    <property type="match status" value="3"/>
</dbReference>
<dbReference type="InterPro" id="IPR027417">
    <property type="entry name" value="P-loop_NTPase"/>
</dbReference>
<protein>
    <submittedName>
        <fullName evidence="8">Uncharacterized protein</fullName>
    </submittedName>
</protein>
<dbReference type="PANTHER" id="PTHR24198:SF165">
    <property type="entry name" value="ANKYRIN REPEAT-CONTAINING PROTEIN-RELATED"/>
    <property type="match status" value="1"/>
</dbReference>
<dbReference type="SUPFAM" id="SSF48403">
    <property type="entry name" value="Ankyrin repeat"/>
    <property type="match status" value="2"/>
</dbReference>
<feature type="repeat" description="ANK" evidence="3">
    <location>
        <begin position="1443"/>
        <end position="1475"/>
    </location>
</feature>
<dbReference type="Pfam" id="PF12796">
    <property type="entry name" value="Ank_2"/>
    <property type="match status" value="4"/>
</dbReference>
<feature type="repeat" description="ANK" evidence="3">
    <location>
        <begin position="1212"/>
        <end position="1244"/>
    </location>
</feature>
<accession>A0A6G1M1F5</accession>
<keyword evidence="2 3" id="KW-0040">ANK repeat</keyword>
<dbReference type="PANTHER" id="PTHR24198">
    <property type="entry name" value="ANKYRIN REPEAT AND PROTEIN KINASE DOMAIN-CONTAINING PROTEIN"/>
    <property type="match status" value="1"/>
</dbReference>
<dbReference type="InterPro" id="IPR036770">
    <property type="entry name" value="Ankyrin_rpt-contain_sf"/>
</dbReference>
<feature type="repeat" description="ANK" evidence="3">
    <location>
        <begin position="1476"/>
        <end position="1508"/>
    </location>
</feature>
<dbReference type="SMART" id="SM00248">
    <property type="entry name" value="ANK"/>
    <property type="match status" value="17"/>
</dbReference>
<feature type="repeat" description="ANK" evidence="3">
    <location>
        <begin position="1278"/>
        <end position="1310"/>
    </location>
</feature>
<dbReference type="Proteomes" id="UP000614610">
    <property type="component" value="Unassembled WGS sequence"/>
</dbReference>
<dbReference type="EMBL" id="WIWT01000020">
    <property type="protein sequence ID" value="KAF3215209.1"/>
    <property type="molecule type" value="Genomic_DNA"/>
</dbReference>
<proteinExistence type="predicted"/>
<feature type="repeat" description="ANK" evidence="3">
    <location>
        <begin position="1007"/>
        <end position="1039"/>
    </location>
</feature>
<dbReference type="PROSITE" id="PS50088">
    <property type="entry name" value="ANK_REPEAT"/>
    <property type="match status" value="13"/>
</dbReference>
<dbReference type="Pfam" id="PF24883">
    <property type="entry name" value="NPHP3_N"/>
    <property type="match status" value="1"/>
</dbReference>
<evidence type="ECO:0000259" key="7">
    <source>
        <dbReference type="Pfam" id="PF24883"/>
    </source>
</evidence>
<dbReference type="Pfam" id="PF22939">
    <property type="entry name" value="WHD_GPIID"/>
    <property type="match status" value="1"/>
</dbReference>
<dbReference type="SUPFAM" id="SSF52540">
    <property type="entry name" value="P-loop containing nucleoside triphosphate hydrolases"/>
    <property type="match status" value="1"/>
</dbReference>
<feature type="region of interest" description="Disordered" evidence="5">
    <location>
        <begin position="829"/>
        <end position="853"/>
    </location>
</feature>
<evidence type="ECO:0000256" key="3">
    <source>
        <dbReference type="PROSITE-ProRule" id="PRU00023"/>
    </source>
</evidence>
<evidence type="ECO:0000313" key="9">
    <source>
        <dbReference type="Proteomes" id="UP000614610"/>
    </source>
</evidence>
<evidence type="ECO:0000313" key="8">
    <source>
        <dbReference type="EMBL" id="KAF3215209.1"/>
    </source>
</evidence>
<dbReference type="Gene3D" id="3.40.50.300">
    <property type="entry name" value="P-loop containing nucleotide triphosphate hydrolases"/>
    <property type="match status" value="1"/>
</dbReference>
<dbReference type="Pfam" id="PF00023">
    <property type="entry name" value="Ank"/>
    <property type="match status" value="1"/>
</dbReference>
<feature type="coiled-coil region" evidence="4">
    <location>
        <begin position="169"/>
        <end position="196"/>
    </location>
</feature>
<dbReference type="InterPro" id="IPR002110">
    <property type="entry name" value="Ankyrin_rpt"/>
</dbReference>
<feature type="compositionally biased region" description="Basic and acidic residues" evidence="5">
    <location>
        <begin position="829"/>
        <end position="840"/>
    </location>
</feature>
<feature type="repeat" description="ANK" evidence="3">
    <location>
        <begin position="1311"/>
        <end position="1343"/>
    </location>
</feature>
<dbReference type="InterPro" id="IPR056884">
    <property type="entry name" value="NPHP3-like_N"/>
</dbReference>
<feature type="repeat" description="ANK" evidence="3">
    <location>
        <begin position="1040"/>
        <end position="1072"/>
    </location>
</feature>
<reference evidence="8" key="1">
    <citation type="submission" date="2019-06" db="EMBL/GenBank/DDBJ databases">
        <authorList>
            <person name="Palmer J.M."/>
        </authorList>
    </citation>
    <scope>NUCLEOTIDE SEQUENCE</scope>
    <source>
        <strain evidence="8">TWF679</strain>
    </source>
</reference>
<dbReference type="OrthoDB" id="341259at2759"/>
<feature type="domain" description="GPI inositol-deacylase winged helix" evidence="6">
    <location>
        <begin position="692"/>
        <end position="767"/>
    </location>
</feature>
<organism evidence="8 9">
    <name type="scientific">Orbilia oligospora</name>
    <name type="common">Nematode-trapping fungus</name>
    <name type="synonym">Arthrobotrys oligospora</name>
    <dbReference type="NCBI Taxonomy" id="2813651"/>
    <lineage>
        <taxon>Eukaryota</taxon>
        <taxon>Fungi</taxon>
        <taxon>Dikarya</taxon>
        <taxon>Ascomycota</taxon>
        <taxon>Pezizomycotina</taxon>
        <taxon>Orbiliomycetes</taxon>
        <taxon>Orbiliales</taxon>
        <taxon>Orbiliaceae</taxon>
        <taxon>Orbilia</taxon>
    </lineage>
</organism>
<dbReference type="PROSITE" id="PS50297">
    <property type="entry name" value="ANK_REP_REGION"/>
    <property type="match status" value="12"/>
</dbReference>
<feature type="repeat" description="ANK" evidence="3">
    <location>
        <begin position="1377"/>
        <end position="1409"/>
    </location>
</feature>
<evidence type="ECO:0000259" key="6">
    <source>
        <dbReference type="Pfam" id="PF22939"/>
    </source>
</evidence>
<keyword evidence="1" id="KW-0677">Repeat</keyword>
<keyword evidence="4" id="KW-0175">Coiled coil</keyword>
<feature type="repeat" description="ANK" evidence="3">
    <location>
        <begin position="1143"/>
        <end position="1175"/>
    </location>
</feature>
<feature type="domain" description="Nephrocystin 3-like N-terminal" evidence="7">
    <location>
        <begin position="398"/>
        <end position="564"/>
    </location>
</feature>
<dbReference type="InterPro" id="IPR054471">
    <property type="entry name" value="GPIID_WHD"/>
</dbReference>
<dbReference type="PRINTS" id="PR01415">
    <property type="entry name" value="ANKYRIN"/>
</dbReference>
<sequence>MATNKNRGTFRAIGISGDCSEDEFKLALEYQLTDKEKPEFELQLCLAPNCTDPTTQIAIFKFKPKVPTAGLPAFLQRDFPSFNHKKKAVRIDTDFSGLTQLYPVEQSEIKMDIVAVSGLNSHAFGSWVGPEAGGVTPMWLQDFLGEDKELKFCRTMTYGYNTKYKAKAHRQIEDYARDLLNELDKARESKEAVNLASFDANYLYKDIFDSMMGFFFFGVPFHSASLEDVDKMVNEDPEMAAGQGGRIIQTINYETGRITGTIDSFKSQLTEKKTKVYSFYETDETKKVIALEGGGYGRAGDHILVVKRDSTMLGIGSRLEEQISANGDHSTIVKLGSPQDTTYTTFCNRIKDLLKKVAAKNAELSAQAIAEDREILKWISKINGRSKHDDTSKRCKPGTGEWLLTSIQYRNWLDGAKEILFCPGIPGAGKTVLTSTVINDLLDQRTRSNNPNIGIAFIYFDFKGSAALEVEDLFSDLLKQLGDTRAGSLPKRFKKLFDDHKDSGRPPLKEIIEVLRTIVRTYSRVFIVLDALDEYQNQNQRSVFLGKLFEMNEDEGINIYATSRRINDIQNRFTKLGTCKECEIRASTEDIKRYLEIRIEEVGNSCVREHKETIQQMISERAQGMFLLAKLQFDAIESLDEPNWKEIQTCLQQFGTSSESPYDGTYQTILNRICGKDPEDIKKDEKVSVGSARKAFQVLSWITRSSRHLTKEELQHAIAVEPGTNEIDKDNITNNINDIISLCRGLVTYEEESNTVRLAHYTVQEYFERTWRSWFPHADSDIAKTCILYLSYDNFKAGQSQTEQEFQERLESNSLYSYAAKNWGKHTRDSWAEGQRDGGERSPSAKPKTDYPDWPTRRCDTMSLVHNLLFKGGAGLRSACVQAMFMPGLSSPKPLTSAQFESSLENRMPGSHIAAYFGLKPVVEQLLEKNGPNLETDNSWGPTLLSFGAYFGLKPVITRLLVMNGTGIEAKDSWGQTLLSVAAENGHKDLVELFLERGANYKSTDSQGQTPLLLAAGNGHKDIVEFLLGKGADHGTMDLSHRTALTAAADSEHKEVVELLLAKGADPNIKDSDGRTPLMIAIEWGYKDIVEVFLRKTEPDCDVVSLSLATRLLNSIWSLVTGQTLQTTTTLRVKVDPNIKNSEGLTPLLIALENMEPEIASLLVKNLADIDVNVQDAEGLTALHRAVDNDYKDVVKFLVEKAETDRNVRNLAGATPLSIVVENGEQEIVSLLLKGGADPNIQDNEGHTPLSLAMDFSHQDIARMLVEHDADPEATDEWGETIFFFAIREDDKRMIELLIEKKANLEVKNKSGETPLSNAIANGRKDIVKLLLEGGADPNVINQDGEPILFSAIFEEDEEIIESLIKKKANLEAKNKSGETPLSYAMAHWSKSIVKLLLEGGADPNAKDNNSEPILFSAISDGDEKIIELLIKKKANLEAKNNSGETPLSYAIADRKEDIVKLLLKRGADPNANDKDGEPILFAAISNDDEEIISLLLKKGASPNSSNSSGQALLFYAIENWRESAVKLLLENGADPEVRNDAHQTALSYAEEQADESIIGLLREKLNHL</sequence>